<proteinExistence type="predicted"/>
<dbReference type="GeneID" id="78455729"/>
<dbReference type="AlphaFoldDB" id="A0AAX2J8X3"/>
<accession>A0AAX2J8X3</accession>
<reference evidence="1 2" key="1">
    <citation type="submission" date="2018-06" db="EMBL/GenBank/DDBJ databases">
        <authorList>
            <consortium name="Pathogen Informatics"/>
            <person name="Doyle S."/>
        </authorList>
    </citation>
    <scope>NUCLEOTIDE SEQUENCE [LARGE SCALE GENOMIC DNA]</scope>
    <source>
        <strain evidence="1 2">NCTC12112</strain>
    </source>
</reference>
<dbReference type="Proteomes" id="UP000249008">
    <property type="component" value="Chromosome 1"/>
</dbReference>
<dbReference type="EMBL" id="LS483487">
    <property type="protein sequence ID" value="SQJ01247.1"/>
    <property type="molecule type" value="Genomic_DNA"/>
</dbReference>
<organism evidence="1 2">
    <name type="scientific">Fusobacterium ulcerans</name>
    <dbReference type="NCBI Taxonomy" id="861"/>
    <lineage>
        <taxon>Bacteria</taxon>
        <taxon>Fusobacteriati</taxon>
        <taxon>Fusobacteriota</taxon>
        <taxon>Fusobacteriia</taxon>
        <taxon>Fusobacteriales</taxon>
        <taxon>Fusobacteriaceae</taxon>
        <taxon>Fusobacterium</taxon>
    </lineage>
</organism>
<sequence length="111" mass="13147">MRNKQDILNLEKEIIEKKSLPYSRDEARKELLVSKCFRISKNHKNFEFNILNIGKFKGKMEDLVEKINNSNLTMLKTKSWTEVGAYSISHPNLIKLNENHEVFKILKHFEV</sequence>
<name>A0AAX2J8X3_9FUSO</name>
<gene>
    <name evidence="1" type="ORF">NCTC12112_01157</name>
</gene>
<dbReference type="KEGG" id="ful:C4N20_12965"/>
<evidence type="ECO:0000313" key="2">
    <source>
        <dbReference type="Proteomes" id="UP000249008"/>
    </source>
</evidence>
<protein>
    <submittedName>
        <fullName evidence="1">Uncharacterized protein</fullName>
    </submittedName>
</protein>
<dbReference type="RefSeq" id="WP_005978041.1">
    <property type="nucleotide sequence ID" value="NZ_CABKNW010000002.1"/>
</dbReference>
<evidence type="ECO:0000313" key="1">
    <source>
        <dbReference type="EMBL" id="SQJ01247.1"/>
    </source>
</evidence>